<sequence>MATTPPLSPSIAAAQRSRVLTWVEELYDKTLHRTDTLSPPLTPVRDPPLKRKREPSSTLCTCTMSARTSSPKRLRRDSNSEILPVHSMSAAGPGSNASALLLNERNTFSPLGSQSGARSPRRPNSPSRDSIAILASAYPPTITEPSSGLKNPPPIRVRNVMERLETGLDKGWIPEELRKLIEDDRDFGYQRIERHAWGESTANTLALPITDHEGRIEAVHVLRKVKEIWLNARVCELQGRDENAWCMDVMLPLVKLALRLDGARKLWLQSVQSQNISTEFLSSVPDASGKSRVLDRKADFTLSFSHMPSPGLSDLYTRLRTANSSIVSHMADAFTRTTALFSCVEVKPASGDRTEAGYQLSIWMAASLRKKIQLARRAGLVDKSGLVEPCFSIVGHETRVYFAFMASEEMDAVQILGPEDGLLGLCETRSVSGIFRALRLWRNVIAYGRDGGSDGFWGGFMGEVLHKLAGDADVGYGAPTTTVEERTIGGVCPLAT</sequence>
<feature type="compositionally biased region" description="Polar residues" evidence="1">
    <location>
        <begin position="104"/>
        <end position="117"/>
    </location>
</feature>
<proteinExistence type="predicted"/>
<gene>
    <name evidence="3" type="ORF">E8E12_000933</name>
</gene>
<evidence type="ECO:0000313" key="4">
    <source>
        <dbReference type="Proteomes" id="UP000758155"/>
    </source>
</evidence>
<evidence type="ECO:0000313" key="3">
    <source>
        <dbReference type="EMBL" id="KAF3030366.1"/>
    </source>
</evidence>
<feature type="region of interest" description="Disordered" evidence="1">
    <location>
        <begin position="34"/>
        <end position="128"/>
    </location>
</feature>
<organism evidence="3 4">
    <name type="scientific">Didymella heteroderae</name>
    <dbReference type="NCBI Taxonomy" id="1769908"/>
    <lineage>
        <taxon>Eukaryota</taxon>
        <taxon>Fungi</taxon>
        <taxon>Dikarya</taxon>
        <taxon>Ascomycota</taxon>
        <taxon>Pezizomycotina</taxon>
        <taxon>Dothideomycetes</taxon>
        <taxon>Pleosporomycetidae</taxon>
        <taxon>Pleosporales</taxon>
        <taxon>Pleosporineae</taxon>
        <taxon>Didymellaceae</taxon>
        <taxon>Didymella</taxon>
    </lineage>
</organism>
<dbReference type="EMBL" id="SWKV01000205">
    <property type="protein sequence ID" value="KAF3030366.1"/>
    <property type="molecule type" value="Genomic_DNA"/>
</dbReference>
<feature type="domain" description="PD-(D/E)XK nuclease-like" evidence="2">
    <location>
        <begin position="190"/>
        <end position="450"/>
    </location>
</feature>
<dbReference type="OrthoDB" id="4161186at2759"/>
<feature type="compositionally biased region" description="Polar residues" evidence="1">
    <location>
        <begin position="56"/>
        <end position="69"/>
    </location>
</feature>
<reference evidence="3" key="1">
    <citation type="submission" date="2019-04" db="EMBL/GenBank/DDBJ databases">
        <title>Sequencing of skin fungus with MAO and IRED activity.</title>
        <authorList>
            <person name="Marsaioli A.J."/>
            <person name="Bonatto J.M.C."/>
            <person name="Reis Junior O."/>
        </authorList>
    </citation>
    <scope>NUCLEOTIDE SEQUENCE</scope>
    <source>
        <strain evidence="3">28M1</strain>
    </source>
</reference>
<dbReference type="InterPro" id="IPR046797">
    <property type="entry name" value="PDDEXK_12"/>
</dbReference>
<comment type="caution">
    <text evidence="3">The sequence shown here is derived from an EMBL/GenBank/DDBJ whole genome shotgun (WGS) entry which is preliminary data.</text>
</comment>
<evidence type="ECO:0000256" key="1">
    <source>
        <dbReference type="SAM" id="MobiDB-lite"/>
    </source>
</evidence>
<keyword evidence="4" id="KW-1185">Reference proteome</keyword>
<accession>A0A9P4WFS9</accession>
<name>A0A9P4WFS9_9PLEO</name>
<evidence type="ECO:0000259" key="2">
    <source>
        <dbReference type="Pfam" id="PF20516"/>
    </source>
</evidence>
<dbReference type="Proteomes" id="UP000758155">
    <property type="component" value="Unassembled WGS sequence"/>
</dbReference>
<dbReference type="AlphaFoldDB" id="A0A9P4WFS9"/>
<dbReference type="Pfam" id="PF20516">
    <property type="entry name" value="PDDEXK_12"/>
    <property type="match status" value="1"/>
</dbReference>
<protein>
    <recommendedName>
        <fullName evidence="2">PD-(D/E)XK nuclease-like domain-containing protein</fullName>
    </recommendedName>
</protein>